<feature type="signal peptide" evidence="1">
    <location>
        <begin position="1"/>
        <end position="25"/>
    </location>
</feature>
<feature type="chain" id="PRO_5034121606" evidence="1">
    <location>
        <begin position="26"/>
        <end position="343"/>
    </location>
</feature>
<evidence type="ECO:0000256" key="1">
    <source>
        <dbReference type="SAM" id="SignalP"/>
    </source>
</evidence>
<reference evidence="3 4" key="1">
    <citation type="submission" date="2020-12" db="EMBL/GenBank/DDBJ databases">
        <title>FDA dAtabase for Regulatory Grade micrObial Sequences (FDA-ARGOS): Supporting development and validation of Infectious Disease Dx tests.</title>
        <authorList>
            <person name="Sproer C."/>
            <person name="Gronow S."/>
            <person name="Severitt S."/>
            <person name="Schroder I."/>
            <person name="Tallon L."/>
            <person name="Sadzewicz L."/>
            <person name="Zhao X."/>
            <person name="Boylan J."/>
            <person name="Ott S."/>
            <person name="Bowen H."/>
            <person name="Vavikolanu K."/>
            <person name="Mehta A."/>
            <person name="Aluvathingal J."/>
            <person name="Nadendla S."/>
            <person name="Lowell S."/>
            <person name="Myers T."/>
            <person name="Yan Y."/>
            <person name="Sichtig H."/>
        </authorList>
    </citation>
    <scope>NUCLEOTIDE SEQUENCE [LARGE SCALE GENOMIC DNA]</scope>
    <source>
        <strain evidence="3 4">FDAARGOS_1053</strain>
    </source>
</reference>
<dbReference type="RefSeq" id="WP_070741446.1">
    <property type="nucleotide sequence ID" value="NZ_CP066007.1"/>
</dbReference>
<dbReference type="InterPro" id="IPR000073">
    <property type="entry name" value="AB_hydrolase_1"/>
</dbReference>
<keyword evidence="3" id="KW-0378">Hydrolase</keyword>
<sequence length="343" mass="36144">MMKTIGAVATAFALTLGATAGTATAAEPTFDNLSANLSSAFSGSSETLPLEPNLPVVPGGTGEAIDYTQPLPGNAAKDAQYGFPTGAALGPENDFYAALMKTLVYTGQYPKGMNDFSCTSEKNPVILLPGTTTNIYNDFSKMAPALMDAGYCVYGFNHNPGTIPATQFAGDIKDSARALGLVVDRVLKETGAEKVTLVGHSQGGGIMPIYYINNYGGDKKVDHLIGLAPSNNGTTVGGMFKASEFTNGVVDFFAGVASRQQLIGSDLVNEVYHNGPVTRPGVKYTMIASATDQTVTPYTNSFIDEPGVTNITVQDHHPGFVSDHNNMTYYEQVIDLTLHALKA</sequence>
<dbReference type="Pfam" id="PF00561">
    <property type="entry name" value="Abhydrolase_1"/>
    <property type="match status" value="1"/>
</dbReference>
<dbReference type="OrthoDB" id="8871309at2"/>
<dbReference type="AlphaFoldDB" id="A0A7T4EGI1"/>
<protein>
    <submittedName>
        <fullName evidence="3">Alpha/beta fold hydrolase</fullName>
    </submittedName>
</protein>
<dbReference type="GeneID" id="92761272"/>
<dbReference type="Proteomes" id="UP000596145">
    <property type="component" value="Chromosome"/>
</dbReference>
<dbReference type="GO" id="GO:0016787">
    <property type="term" value="F:hydrolase activity"/>
    <property type="evidence" value="ECO:0007669"/>
    <property type="project" value="UniProtKB-KW"/>
</dbReference>
<dbReference type="SUPFAM" id="SSF53474">
    <property type="entry name" value="alpha/beta-Hydrolases"/>
    <property type="match status" value="1"/>
</dbReference>
<name>A0A7T4EGI1_9CORY</name>
<gene>
    <name evidence="3" type="ORF">I6I10_03225</name>
</gene>
<dbReference type="InterPro" id="IPR029058">
    <property type="entry name" value="AB_hydrolase_fold"/>
</dbReference>
<proteinExistence type="predicted"/>
<accession>A0A7T4EGI1</accession>
<evidence type="ECO:0000259" key="2">
    <source>
        <dbReference type="Pfam" id="PF00561"/>
    </source>
</evidence>
<feature type="domain" description="AB hydrolase-1" evidence="2">
    <location>
        <begin position="123"/>
        <end position="229"/>
    </location>
</feature>
<dbReference type="Gene3D" id="3.40.50.1820">
    <property type="entry name" value="alpha/beta hydrolase"/>
    <property type="match status" value="1"/>
</dbReference>
<keyword evidence="1" id="KW-0732">Signal</keyword>
<evidence type="ECO:0000313" key="4">
    <source>
        <dbReference type="Proteomes" id="UP000596145"/>
    </source>
</evidence>
<evidence type="ECO:0000313" key="3">
    <source>
        <dbReference type="EMBL" id="QQB46946.1"/>
    </source>
</evidence>
<organism evidence="3 4">
    <name type="scientific">Corynebacterium glucuronolyticum</name>
    <dbReference type="NCBI Taxonomy" id="39791"/>
    <lineage>
        <taxon>Bacteria</taxon>
        <taxon>Bacillati</taxon>
        <taxon>Actinomycetota</taxon>
        <taxon>Actinomycetes</taxon>
        <taxon>Mycobacteriales</taxon>
        <taxon>Corynebacteriaceae</taxon>
        <taxon>Corynebacterium</taxon>
    </lineage>
</organism>
<dbReference type="EMBL" id="CP066007">
    <property type="protein sequence ID" value="QQB46946.1"/>
    <property type="molecule type" value="Genomic_DNA"/>
</dbReference>